<evidence type="ECO:0000259" key="4">
    <source>
        <dbReference type="Pfam" id="PF13193"/>
    </source>
</evidence>
<evidence type="ECO:0000256" key="1">
    <source>
        <dbReference type="ARBA" id="ARBA00006432"/>
    </source>
</evidence>
<dbReference type="InterPro" id="IPR045851">
    <property type="entry name" value="AMP-bd_C_sf"/>
</dbReference>
<dbReference type="Proteomes" id="UP000831607">
    <property type="component" value="Chromosome"/>
</dbReference>
<dbReference type="PANTHER" id="PTHR43201">
    <property type="entry name" value="ACYL-COA SYNTHETASE"/>
    <property type="match status" value="1"/>
</dbReference>
<keyword evidence="2" id="KW-0436">Ligase</keyword>
<dbReference type="Pfam" id="PF00501">
    <property type="entry name" value="AMP-binding"/>
    <property type="match status" value="1"/>
</dbReference>
<keyword evidence="6" id="KW-1185">Reference proteome</keyword>
<feature type="domain" description="AMP-binding enzyme C-terminal" evidence="4">
    <location>
        <begin position="420"/>
        <end position="492"/>
    </location>
</feature>
<evidence type="ECO:0000313" key="6">
    <source>
        <dbReference type="Proteomes" id="UP000831607"/>
    </source>
</evidence>
<evidence type="ECO:0000313" key="5">
    <source>
        <dbReference type="EMBL" id="UOD49575.1"/>
    </source>
</evidence>
<evidence type="ECO:0000259" key="3">
    <source>
        <dbReference type="Pfam" id="PF00501"/>
    </source>
</evidence>
<dbReference type="InterPro" id="IPR042099">
    <property type="entry name" value="ANL_N_sf"/>
</dbReference>
<evidence type="ECO:0000256" key="2">
    <source>
        <dbReference type="ARBA" id="ARBA00022598"/>
    </source>
</evidence>
<proteinExistence type="inferred from homology"/>
<organism evidence="5 6">
    <name type="scientific">Orrella daihaiensis</name>
    <dbReference type="NCBI Taxonomy" id="2782176"/>
    <lineage>
        <taxon>Bacteria</taxon>
        <taxon>Pseudomonadati</taxon>
        <taxon>Pseudomonadota</taxon>
        <taxon>Betaproteobacteria</taxon>
        <taxon>Burkholderiales</taxon>
        <taxon>Alcaligenaceae</taxon>
        <taxon>Orrella</taxon>
    </lineage>
</organism>
<dbReference type="RefSeq" id="WP_243477803.1">
    <property type="nucleotide sequence ID" value="NZ_CP063982.1"/>
</dbReference>
<sequence>MHSTLSERLEALAQTHGDQPAILEPGRTVTFAELAHQTHKLAGFFTSRGIGANDRVALWLPNTIEWVSSFLALSHIGAIALLVNTRFRSRELEDLIERGQATCLIYWPGFKGIGFDEILGDVSATAQEKLSTRISLGQLQDALDQNWPAIAAHGDHGTLTFTTSGTTSLPKFVLHTESVILRHADAVAKHFDYDGDTCVLASAPFCGAFGFATLISGLLTGHPVACEPVSTADSLLALVRQHQVTHTYANNALILQMLKASEDRNDFASCKLFGFASFAPAQDELFELALHNGLSLTGLYGSSELIALTAAQPLDSNQGDTSTRYQPGGCLVHESARVRARDPETGHLVAHRESGEIEILSPSHMAGYLDQANATRKAFTEDGYFRTGDLGWCISDRQFVFQARLGDSLRLGGFLVNPAEIEAVVESLPGVSACQVVGAQHGTNAVAVAFVLLEKDSQPAPDRWHAACKRQLASFKVPVHFEVLEAFPTVESANSVKIQKHKLREIAQQLLDKQHA</sequence>
<dbReference type="Pfam" id="PF13193">
    <property type="entry name" value="AMP-binding_C"/>
    <property type="match status" value="1"/>
</dbReference>
<dbReference type="SUPFAM" id="SSF56801">
    <property type="entry name" value="Acetyl-CoA synthetase-like"/>
    <property type="match status" value="1"/>
</dbReference>
<feature type="domain" description="AMP-dependent synthetase/ligase" evidence="3">
    <location>
        <begin position="10"/>
        <end position="369"/>
    </location>
</feature>
<dbReference type="InterPro" id="IPR025110">
    <property type="entry name" value="AMP-bd_C"/>
</dbReference>
<protein>
    <submittedName>
        <fullName evidence="5">AMP-binding protein</fullName>
    </submittedName>
</protein>
<reference evidence="5 6" key="1">
    <citation type="submission" date="2020-11" db="EMBL/GenBank/DDBJ databases">
        <title>Algicoccus daihaiensis sp.nov., isolated from Daihai Lake in Inner Mongolia.</title>
        <authorList>
            <person name="Kai J."/>
        </authorList>
    </citation>
    <scope>NUCLEOTIDE SEQUENCE [LARGE SCALE GENOMIC DNA]</scope>
    <source>
        <strain evidence="6">f23</strain>
    </source>
</reference>
<comment type="similarity">
    <text evidence="1">Belongs to the ATP-dependent AMP-binding enzyme family.</text>
</comment>
<name>A0ABY4AH12_9BURK</name>
<accession>A0ABY4AH12</accession>
<dbReference type="EMBL" id="CP063982">
    <property type="protein sequence ID" value="UOD49575.1"/>
    <property type="molecule type" value="Genomic_DNA"/>
</dbReference>
<dbReference type="PANTHER" id="PTHR43201:SF5">
    <property type="entry name" value="MEDIUM-CHAIN ACYL-COA LIGASE ACSF2, MITOCHONDRIAL"/>
    <property type="match status" value="1"/>
</dbReference>
<dbReference type="Gene3D" id="3.30.300.30">
    <property type="match status" value="1"/>
</dbReference>
<gene>
    <name evidence="5" type="ORF">DHf2319_08830</name>
</gene>
<dbReference type="Gene3D" id="3.40.50.12780">
    <property type="entry name" value="N-terminal domain of ligase-like"/>
    <property type="match status" value="1"/>
</dbReference>
<dbReference type="InterPro" id="IPR000873">
    <property type="entry name" value="AMP-dep_synth/lig_dom"/>
</dbReference>